<evidence type="ECO:0000256" key="2">
    <source>
        <dbReference type="ARBA" id="ARBA00023015"/>
    </source>
</evidence>
<feature type="compositionally biased region" description="Low complexity" evidence="5">
    <location>
        <begin position="1"/>
        <end position="41"/>
    </location>
</feature>
<evidence type="ECO:0000256" key="1">
    <source>
        <dbReference type="ARBA" id="ARBA00022723"/>
    </source>
</evidence>
<protein>
    <submittedName>
        <fullName evidence="7">Fungal-specific transcription factor domain-containing protein</fullName>
    </submittedName>
</protein>
<feature type="region of interest" description="Disordered" evidence="5">
    <location>
        <begin position="1"/>
        <end position="52"/>
    </location>
</feature>
<dbReference type="InterPro" id="IPR007219">
    <property type="entry name" value="XnlR_reg_dom"/>
</dbReference>
<dbReference type="SUPFAM" id="SSF57701">
    <property type="entry name" value="Zn2/Cys6 DNA-binding domain"/>
    <property type="match status" value="1"/>
</dbReference>
<dbReference type="CDD" id="cd12148">
    <property type="entry name" value="fungal_TF_MHR"/>
    <property type="match status" value="1"/>
</dbReference>
<dbReference type="Proteomes" id="UP000887229">
    <property type="component" value="Unassembled WGS sequence"/>
</dbReference>
<dbReference type="Gene3D" id="4.10.240.10">
    <property type="entry name" value="Zn(2)-C6 fungal-type DNA-binding domain"/>
    <property type="match status" value="1"/>
</dbReference>
<evidence type="ECO:0000313" key="7">
    <source>
        <dbReference type="EMBL" id="KAG9258877.1"/>
    </source>
</evidence>
<proteinExistence type="predicted"/>
<dbReference type="InterPro" id="IPR051127">
    <property type="entry name" value="Fungal_SecMet_Regulators"/>
</dbReference>
<keyword evidence="8" id="KW-1185">Reference proteome</keyword>
<dbReference type="SMART" id="SM00906">
    <property type="entry name" value="Fungal_trans"/>
    <property type="match status" value="1"/>
</dbReference>
<dbReference type="Pfam" id="PF04082">
    <property type="entry name" value="Fungal_trans"/>
    <property type="match status" value="1"/>
</dbReference>
<dbReference type="GO" id="GO:0000978">
    <property type="term" value="F:RNA polymerase II cis-regulatory region sequence-specific DNA binding"/>
    <property type="evidence" value="ECO:0007669"/>
    <property type="project" value="TreeGrafter"/>
</dbReference>
<keyword evidence="3" id="KW-0804">Transcription</keyword>
<dbReference type="AlphaFoldDB" id="A0A9P7ZW24"/>
<dbReference type="GO" id="GO:0008270">
    <property type="term" value="F:zinc ion binding"/>
    <property type="evidence" value="ECO:0007669"/>
    <property type="project" value="InterPro"/>
</dbReference>
<feature type="compositionally biased region" description="Low complexity" evidence="5">
    <location>
        <begin position="125"/>
        <end position="150"/>
    </location>
</feature>
<dbReference type="GO" id="GO:0000435">
    <property type="term" value="P:positive regulation of transcription from RNA polymerase II promoter by galactose"/>
    <property type="evidence" value="ECO:0007669"/>
    <property type="project" value="TreeGrafter"/>
</dbReference>
<keyword evidence="4" id="KW-0539">Nucleus</keyword>
<evidence type="ECO:0000256" key="3">
    <source>
        <dbReference type="ARBA" id="ARBA00023163"/>
    </source>
</evidence>
<evidence type="ECO:0000259" key="6">
    <source>
        <dbReference type="PROSITE" id="PS50048"/>
    </source>
</evidence>
<sequence>MTSIPSSSSQLKTSSSPDGPATVSARTPATASARTPATAEPPVRPTRKQVSRACDWCRARRIKCDNGRPCRACRARGADCTHKGTDEPRTLPQAMREIEKLKLKVKEQQAEIARLKLKEQQAMIPTPTETSTTSASPTTSSRHNSHNSQQQGTPSFTLKPKPQWEGIWLATSRSDQTSYYGPSSHFYFVSRIGTYLNKALQQPCTAGCMQPQEARKNIAMTNPAEAEEAPAEEGEPHSPGTEGRKNPSMSRMQEEYFLNLFWESYHCFVPVVDEADFRRHYASLWEPRRPYRKMSPLVDIVLAVCLQFGYSFMPKATTGSSSSDDATMAGRWYYRRCQSLLTADLESPTLNTVQCLIFSIVYLCCASFHNMAHLAETQAIRTAQIIGLHHEPAVDMSRPEKELRRRVWWILWMMEAKTAAKLGRPVGMDRSEMSTLMPSDDIEAASANGALLGSFGNVTWLSYNLQLTKLIDVSFSVHTALYNRCGEAIASSPAGSLYKDPQALESCAELLATRIPVIKAWVDAVPSSLKMCRRYPGEAFSVDRTPLNIDFTAPTWLQRQRICLELMYHTQILNLSRPFITFYSNSTTYTPIAERHAAACVSHAIAHTLVMHQVVTETDLMGGWSEFFFWQWNAAITISGFILAYPIHPSTPNARLALEKGVAIFDIFGANFAVAADAAKIIRDLMGKADLLTGRLRYGITSGAPQEMPPNLSSSTTATAPVPGQNGLDVTGGAVIDPAIDDGLGWLDPSEQSDPNYFSEFMDWALSVDQYNSFERFFDASNPADPFLFGQQMPLPPQ</sequence>
<feature type="region of interest" description="Disordered" evidence="5">
    <location>
        <begin position="119"/>
        <end position="160"/>
    </location>
</feature>
<dbReference type="GO" id="GO:0005634">
    <property type="term" value="C:nucleus"/>
    <property type="evidence" value="ECO:0007669"/>
    <property type="project" value="TreeGrafter"/>
</dbReference>
<evidence type="ECO:0000313" key="8">
    <source>
        <dbReference type="Proteomes" id="UP000887229"/>
    </source>
</evidence>
<name>A0A9P7ZW24_9HYPO</name>
<dbReference type="PANTHER" id="PTHR47424:SF12">
    <property type="entry name" value="TRANSCRIPTION FACTOR ASQA"/>
    <property type="match status" value="1"/>
</dbReference>
<dbReference type="CDD" id="cd00067">
    <property type="entry name" value="GAL4"/>
    <property type="match status" value="1"/>
</dbReference>
<dbReference type="GO" id="GO:0006351">
    <property type="term" value="P:DNA-templated transcription"/>
    <property type="evidence" value="ECO:0007669"/>
    <property type="project" value="InterPro"/>
</dbReference>
<organism evidence="7 8">
    <name type="scientific">Emericellopsis atlantica</name>
    <dbReference type="NCBI Taxonomy" id="2614577"/>
    <lineage>
        <taxon>Eukaryota</taxon>
        <taxon>Fungi</taxon>
        <taxon>Dikarya</taxon>
        <taxon>Ascomycota</taxon>
        <taxon>Pezizomycotina</taxon>
        <taxon>Sordariomycetes</taxon>
        <taxon>Hypocreomycetidae</taxon>
        <taxon>Hypocreales</taxon>
        <taxon>Bionectriaceae</taxon>
        <taxon>Emericellopsis</taxon>
    </lineage>
</organism>
<comment type="caution">
    <text evidence="7">The sequence shown here is derived from an EMBL/GenBank/DDBJ whole genome shotgun (WGS) entry which is preliminary data.</text>
</comment>
<gene>
    <name evidence="7" type="ORF">F5Z01DRAFT_684841</name>
</gene>
<dbReference type="InterPro" id="IPR001138">
    <property type="entry name" value="Zn2Cys6_DnaBD"/>
</dbReference>
<dbReference type="OrthoDB" id="2283488at2759"/>
<dbReference type="EMBL" id="MU251242">
    <property type="protein sequence ID" value="KAG9258877.1"/>
    <property type="molecule type" value="Genomic_DNA"/>
</dbReference>
<reference evidence="7" key="1">
    <citation type="journal article" date="2021" name="IMA Fungus">
        <title>Genomic characterization of three marine fungi, including Emericellopsis atlantica sp. nov. with signatures of a generalist lifestyle and marine biomass degradation.</title>
        <authorList>
            <person name="Hagestad O.C."/>
            <person name="Hou L."/>
            <person name="Andersen J.H."/>
            <person name="Hansen E.H."/>
            <person name="Altermark B."/>
            <person name="Li C."/>
            <person name="Kuhnert E."/>
            <person name="Cox R.J."/>
            <person name="Crous P.W."/>
            <person name="Spatafora J.W."/>
            <person name="Lail K."/>
            <person name="Amirebrahimi M."/>
            <person name="Lipzen A."/>
            <person name="Pangilinan J."/>
            <person name="Andreopoulos W."/>
            <person name="Hayes R.D."/>
            <person name="Ng V."/>
            <person name="Grigoriev I.V."/>
            <person name="Jackson S.A."/>
            <person name="Sutton T.D.S."/>
            <person name="Dobson A.D.W."/>
            <person name="Rama T."/>
        </authorList>
    </citation>
    <scope>NUCLEOTIDE SEQUENCE</scope>
    <source>
        <strain evidence="7">TS7</strain>
    </source>
</reference>
<dbReference type="InterPro" id="IPR036864">
    <property type="entry name" value="Zn2-C6_fun-type_DNA-bd_sf"/>
</dbReference>
<dbReference type="GO" id="GO:0000981">
    <property type="term" value="F:DNA-binding transcription factor activity, RNA polymerase II-specific"/>
    <property type="evidence" value="ECO:0007669"/>
    <property type="project" value="InterPro"/>
</dbReference>
<feature type="region of interest" description="Disordered" evidence="5">
    <location>
        <begin position="224"/>
        <end position="249"/>
    </location>
</feature>
<dbReference type="PANTHER" id="PTHR47424">
    <property type="entry name" value="REGULATORY PROTEIN GAL4"/>
    <property type="match status" value="1"/>
</dbReference>
<evidence type="ECO:0000256" key="4">
    <source>
        <dbReference type="ARBA" id="ARBA00023242"/>
    </source>
</evidence>
<feature type="domain" description="Zn(2)-C6 fungal-type" evidence="6">
    <location>
        <begin position="53"/>
        <end position="82"/>
    </location>
</feature>
<accession>A0A9P7ZW24</accession>
<dbReference type="Pfam" id="PF00172">
    <property type="entry name" value="Zn_clus"/>
    <property type="match status" value="1"/>
</dbReference>
<keyword evidence="2" id="KW-0805">Transcription regulation</keyword>
<dbReference type="GeneID" id="70296852"/>
<dbReference type="SMART" id="SM00066">
    <property type="entry name" value="GAL4"/>
    <property type="match status" value="1"/>
</dbReference>
<dbReference type="PROSITE" id="PS50048">
    <property type="entry name" value="ZN2_CY6_FUNGAL_2"/>
    <property type="match status" value="1"/>
</dbReference>
<evidence type="ECO:0000256" key="5">
    <source>
        <dbReference type="SAM" id="MobiDB-lite"/>
    </source>
</evidence>
<dbReference type="RefSeq" id="XP_046122801.1">
    <property type="nucleotide sequence ID" value="XM_046265949.1"/>
</dbReference>
<dbReference type="PROSITE" id="PS00463">
    <property type="entry name" value="ZN2_CY6_FUNGAL_1"/>
    <property type="match status" value="1"/>
</dbReference>
<keyword evidence="1" id="KW-0479">Metal-binding</keyword>